<gene>
    <name evidence="2" type="ORF">JCGZ_06446</name>
</gene>
<feature type="region of interest" description="Disordered" evidence="1">
    <location>
        <begin position="1"/>
        <end position="116"/>
    </location>
</feature>
<evidence type="ECO:0000313" key="3">
    <source>
        <dbReference type="Proteomes" id="UP000027138"/>
    </source>
</evidence>
<feature type="compositionally biased region" description="Basic and acidic residues" evidence="1">
    <location>
        <begin position="59"/>
        <end position="78"/>
    </location>
</feature>
<accession>A0A067KNT5</accession>
<name>A0A067KNT5_JATCU</name>
<organism evidence="2 3">
    <name type="scientific">Jatropha curcas</name>
    <name type="common">Barbados nut</name>
    <dbReference type="NCBI Taxonomy" id="180498"/>
    <lineage>
        <taxon>Eukaryota</taxon>
        <taxon>Viridiplantae</taxon>
        <taxon>Streptophyta</taxon>
        <taxon>Embryophyta</taxon>
        <taxon>Tracheophyta</taxon>
        <taxon>Spermatophyta</taxon>
        <taxon>Magnoliopsida</taxon>
        <taxon>eudicotyledons</taxon>
        <taxon>Gunneridae</taxon>
        <taxon>Pentapetalae</taxon>
        <taxon>rosids</taxon>
        <taxon>fabids</taxon>
        <taxon>Malpighiales</taxon>
        <taxon>Euphorbiaceae</taxon>
        <taxon>Crotonoideae</taxon>
        <taxon>Jatropheae</taxon>
        <taxon>Jatropha</taxon>
    </lineage>
</organism>
<keyword evidence="3" id="KW-1185">Reference proteome</keyword>
<evidence type="ECO:0000256" key="1">
    <source>
        <dbReference type="SAM" id="MobiDB-lite"/>
    </source>
</evidence>
<evidence type="ECO:0000313" key="2">
    <source>
        <dbReference type="EMBL" id="KDP37767.1"/>
    </source>
</evidence>
<feature type="compositionally biased region" description="Basic and acidic residues" evidence="1">
    <location>
        <begin position="85"/>
        <end position="99"/>
    </location>
</feature>
<protein>
    <submittedName>
        <fullName evidence="2">Uncharacterized protein</fullName>
    </submittedName>
</protein>
<dbReference type="Proteomes" id="UP000027138">
    <property type="component" value="Unassembled WGS sequence"/>
</dbReference>
<feature type="compositionally biased region" description="Basic and acidic residues" evidence="1">
    <location>
        <begin position="1"/>
        <end position="11"/>
    </location>
</feature>
<reference evidence="2 3" key="1">
    <citation type="journal article" date="2014" name="PLoS ONE">
        <title>Global Analysis of Gene Expression Profiles in Physic Nut (Jatropha curcas L.) Seedlings Exposed to Salt Stress.</title>
        <authorList>
            <person name="Zhang L."/>
            <person name="Zhang C."/>
            <person name="Wu P."/>
            <person name="Chen Y."/>
            <person name="Li M."/>
            <person name="Jiang H."/>
            <person name="Wu G."/>
        </authorList>
    </citation>
    <scope>NUCLEOTIDE SEQUENCE [LARGE SCALE GENOMIC DNA]</scope>
    <source>
        <strain evidence="3">cv. GZQX0401</strain>
        <tissue evidence="2">Young leaves</tissue>
    </source>
</reference>
<dbReference type="AlphaFoldDB" id="A0A067KNT5"/>
<feature type="compositionally biased region" description="Acidic residues" evidence="1">
    <location>
        <begin position="26"/>
        <end position="58"/>
    </location>
</feature>
<sequence>MSSMVKEKEISNENLDESSENRGEEISDSIEEESSENDEKESSENEEDGKESDNDEFDEHVGVKESSEKVGEKRKAFEDPYLEFSRWKDYPSEKSHEEGMQSEEEADLEGLMKDIH</sequence>
<dbReference type="EMBL" id="KK914382">
    <property type="protein sequence ID" value="KDP37767.1"/>
    <property type="molecule type" value="Genomic_DNA"/>
</dbReference>
<proteinExistence type="predicted"/>